<sequence length="100" mass="11831">MRLISNIPQYQFQTTIHPDCLPEPEEIGERALLIKEVTGSSDQPYTLKMEDPQEQDPITLIPYYEAARKHQLLTKIEYPKDSWQWEESQQRFVPVTVEKK</sequence>
<dbReference type="EMBL" id="CP003344">
    <property type="protein sequence ID" value="AGA69249.1"/>
    <property type="molecule type" value="Genomic_DNA"/>
</dbReference>
<dbReference type="KEGG" id="ddl:Desdi_1798"/>
<dbReference type="HOGENOM" id="CLU_2301252_0_0_9"/>
<name>L0F5Y5_DESDL</name>
<protein>
    <submittedName>
        <fullName evidence="1">Uncharacterized protein</fullName>
    </submittedName>
</protein>
<dbReference type="RefSeq" id="WP_015262239.1">
    <property type="nucleotide sequence ID" value="NC_019903.1"/>
</dbReference>
<keyword evidence="2" id="KW-1185">Reference proteome</keyword>
<dbReference type="Proteomes" id="UP000010797">
    <property type="component" value="Chromosome"/>
</dbReference>
<accession>L0F5Y5</accession>
<reference evidence="2" key="1">
    <citation type="submission" date="2012-02" db="EMBL/GenBank/DDBJ databases">
        <title>Complete sequence of Desulfitobacterium dichloroeliminans LMG P-21439.</title>
        <authorList>
            <person name="Lucas S."/>
            <person name="Han J."/>
            <person name="Lapidus A."/>
            <person name="Cheng J.-F."/>
            <person name="Goodwin L."/>
            <person name="Pitluck S."/>
            <person name="Peters L."/>
            <person name="Ovchinnikova G."/>
            <person name="Teshima H."/>
            <person name="Detter J.C."/>
            <person name="Han C."/>
            <person name="Tapia R."/>
            <person name="Land M."/>
            <person name="Hauser L."/>
            <person name="Kyrpides N."/>
            <person name="Ivanova N."/>
            <person name="Pagani I."/>
            <person name="Kruse T."/>
            <person name="de Vos W.M."/>
            <person name="Boon N."/>
            <person name="Smidt H."/>
            <person name="Woyke T."/>
        </authorList>
    </citation>
    <scope>NUCLEOTIDE SEQUENCE [LARGE SCALE GENOMIC DNA]</scope>
    <source>
        <strain evidence="2">LMG P-21439 / DCA1</strain>
    </source>
</reference>
<organism evidence="1 2">
    <name type="scientific">Desulfitobacterium dichloroeliminans (strain LMG P-21439 / DCA1)</name>
    <dbReference type="NCBI Taxonomy" id="871963"/>
    <lineage>
        <taxon>Bacteria</taxon>
        <taxon>Bacillati</taxon>
        <taxon>Bacillota</taxon>
        <taxon>Clostridia</taxon>
        <taxon>Eubacteriales</taxon>
        <taxon>Desulfitobacteriaceae</taxon>
        <taxon>Desulfitobacterium</taxon>
    </lineage>
</organism>
<evidence type="ECO:0000313" key="1">
    <source>
        <dbReference type="EMBL" id="AGA69249.1"/>
    </source>
</evidence>
<gene>
    <name evidence="1" type="ordered locus">Desdi_1798</name>
</gene>
<evidence type="ECO:0000313" key="2">
    <source>
        <dbReference type="Proteomes" id="UP000010797"/>
    </source>
</evidence>
<dbReference type="AlphaFoldDB" id="L0F5Y5"/>
<proteinExistence type="predicted"/>